<keyword evidence="2" id="KW-1185">Reference proteome</keyword>
<dbReference type="Proteomes" id="UP000005239">
    <property type="component" value="Unassembled WGS sequence"/>
</dbReference>
<evidence type="ECO:0000313" key="1">
    <source>
        <dbReference type="EnsemblMetazoa" id="PPA45097.1"/>
    </source>
</evidence>
<protein>
    <submittedName>
        <fullName evidence="1">Uncharacterized protein</fullName>
    </submittedName>
</protein>
<name>A0A2A6CGD6_PRIPA</name>
<accession>A0A2A6CGD6</accession>
<dbReference type="AlphaFoldDB" id="A0A2A6CGD6"/>
<accession>A0A8R1Z1U5</accession>
<organism evidence="1 2">
    <name type="scientific">Pristionchus pacificus</name>
    <name type="common">Parasitic nematode worm</name>
    <dbReference type="NCBI Taxonomy" id="54126"/>
    <lineage>
        <taxon>Eukaryota</taxon>
        <taxon>Metazoa</taxon>
        <taxon>Ecdysozoa</taxon>
        <taxon>Nematoda</taxon>
        <taxon>Chromadorea</taxon>
        <taxon>Rhabditida</taxon>
        <taxon>Rhabditina</taxon>
        <taxon>Diplogasteromorpha</taxon>
        <taxon>Diplogasteroidea</taxon>
        <taxon>Neodiplogasteridae</taxon>
        <taxon>Pristionchus</taxon>
    </lineage>
</organism>
<dbReference type="EnsemblMetazoa" id="PPA45097.1">
    <property type="protein sequence ID" value="PPA45097.1"/>
    <property type="gene ID" value="WBGene00283466"/>
</dbReference>
<gene>
    <name evidence="1" type="primary">WBGene00283466</name>
</gene>
<evidence type="ECO:0000313" key="2">
    <source>
        <dbReference type="Proteomes" id="UP000005239"/>
    </source>
</evidence>
<reference evidence="2" key="1">
    <citation type="journal article" date="2008" name="Nat. Genet.">
        <title>The Pristionchus pacificus genome provides a unique perspective on nematode lifestyle and parasitism.</title>
        <authorList>
            <person name="Dieterich C."/>
            <person name="Clifton S.W."/>
            <person name="Schuster L.N."/>
            <person name="Chinwalla A."/>
            <person name="Delehaunty K."/>
            <person name="Dinkelacker I."/>
            <person name="Fulton L."/>
            <person name="Fulton R."/>
            <person name="Godfrey J."/>
            <person name="Minx P."/>
            <person name="Mitreva M."/>
            <person name="Roeseler W."/>
            <person name="Tian H."/>
            <person name="Witte H."/>
            <person name="Yang S.P."/>
            <person name="Wilson R.K."/>
            <person name="Sommer R.J."/>
        </authorList>
    </citation>
    <scope>NUCLEOTIDE SEQUENCE [LARGE SCALE GENOMIC DNA]</scope>
    <source>
        <strain evidence="2">PS312</strain>
    </source>
</reference>
<sequence>MDDGDDASEGMEKKREEEDMNWVGLRIGGGRVATRGEERALFLSKRRREKGKDLHTLCYEWREERHGDPRRIRKNLEGEGISAGKDSRQLEGITSYE</sequence>
<reference evidence="1" key="2">
    <citation type="submission" date="2022-06" db="UniProtKB">
        <authorList>
            <consortium name="EnsemblMetazoa"/>
        </authorList>
    </citation>
    <scope>IDENTIFICATION</scope>
    <source>
        <strain evidence="1">PS312</strain>
    </source>
</reference>
<proteinExistence type="predicted"/>